<evidence type="ECO:0000313" key="11">
    <source>
        <dbReference type="Proteomes" id="UP001158576"/>
    </source>
</evidence>
<dbReference type="PROSITE" id="PS50262">
    <property type="entry name" value="G_PROTEIN_RECEP_F1_2"/>
    <property type="match status" value="1"/>
</dbReference>
<feature type="transmembrane region" description="Helical" evidence="8">
    <location>
        <begin position="65"/>
        <end position="85"/>
    </location>
</feature>
<dbReference type="InterPro" id="IPR017452">
    <property type="entry name" value="GPCR_Rhodpsn_7TM"/>
</dbReference>
<keyword evidence="6" id="KW-0675">Receptor</keyword>
<evidence type="ECO:0000256" key="1">
    <source>
        <dbReference type="ARBA" id="ARBA00004370"/>
    </source>
</evidence>
<keyword evidence="11" id="KW-1185">Reference proteome</keyword>
<keyword evidence="4" id="KW-0297">G-protein coupled receptor</keyword>
<dbReference type="PRINTS" id="PR00237">
    <property type="entry name" value="GPCRRHODOPSN"/>
</dbReference>
<keyword evidence="5 8" id="KW-0472">Membrane</keyword>
<feature type="transmembrane region" description="Helical" evidence="8">
    <location>
        <begin position="23"/>
        <end position="50"/>
    </location>
</feature>
<evidence type="ECO:0000256" key="7">
    <source>
        <dbReference type="ARBA" id="ARBA00023224"/>
    </source>
</evidence>
<gene>
    <name evidence="10" type="ORF">OKIOD_LOCUS2804</name>
</gene>
<dbReference type="PRINTS" id="PR01157">
    <property type="entry name" value="P2YPURNOCPTR"/>
</dbReference>
<keyword evidence="3 8" id="KW-1133">Transmembrane helix</keyword>
<dbReference type="Proteomes" id="UP001158576">
    <property type="component" value="Chromosome PAR"/>
</dbReference>
<dbReference type="PANTHER" id="PTHR10489">
    <property type="entry name" value="CELL ADHESION MOLECULE"/>
    <property type="match status" value="1"/>
</dbReference>
<evidence type="ECO:0000256" key="5">
    <source>
        <dbReference type="ARBA" id="ARBA00023136"/>
    </source>
</evidence>
<feature type="transmembrane region" description="Helical" evidence="8">
    <location>
        <begin position="290"/>
        <end position="311"/>
    </location>
</feature>
<feature type="transmembrane region" description="Helical" evidence="8">
    <location>
        <begin position="105"/>
        <end position="123"/>
    </location>
</feature>
<dbReference type="InterPro" id="IPR050119">
    <property type="entry name" value="CCR1-9-like"/>
</dbReference>
<feature type="transmembrane region" description="Helical" evidence="8">
    <location>
        <begin position="246"/>
        <end position="270"/>
    </location>
</feature>
<name>A0ABN7S173_OIKDI</name>
<dbReference type="PANTHER" id="PTHR10489:SF951">
    <property type="entry name" value="RELAXIN FAMILY PEPTIDE_INSL5 RECEPTOR 4"/>
    <property type="match status" value="1"/>
</dbReference>
<dbReference type="Pfam" id="PF00001">
    <property type="entry name" value="7tm_1"/>
    <property type="match status" value="1"/>
</dbReference>
<proteinExistence type="predicted"/>
<protein>
    <submittedName>
        <fullName evidence="10">Oidioi.mRNA.OKI2018_I69.PAR.g11246.t1.cds</fullName>
    </submittedName>
</protein>
<sequence length="379" mass="43087">MTEIDGELQNSTTKTFQKLHPEWFFNLVGALYMIIFTVGAVGNIIVIYGFKSNKKLRQQSESNKYIWHLAITDLIFVCTLPFFAVDYFHKHVWIFGTYWCKICRFVSKVNMYSSIFFLTALSVDRMIAVTRPTSSLWIRKARGIFVTSIAIWCSSLAMALPEAIYSTDTWPMFNHTICGMSFPKNSSSEESITRWYNLMGMYELTKCVFGFFGPICIILYSYAAILYTVQWKLIGSKDGKSRATKLAFLIVLTFIICWLPFQALSLQSALGGFLDVIYMSDSAHGFFRKAMPYAIFLAYSNSALNPILYAFTLRPFRDGFSGGKSFWLRQKSEKQKLLTPPAQAPQLIVNSSINHCNSMNTNSTSLTAEAKSSSIKRIV</sequence>
<evidence type="ECO:0000256" key="6">
    <source>
        <dbReference type="ARBA" id="ARBA00023170"/>
    </source>
</evidence>
<dbReference type="Gene3D" id="1.20.1070.10">
    <property type="entry name" value="Rhodopsin 7-helix transmembrane proteins"/>
    <property type="match status" value="1"/>
</dbReference>
<accession>A0ABN7S173</accession>
<keyword evidence="2 8" id="KW-0812">Transmembrane</keyword>
<evidence type="ECO:0000259" key="9">
    <source>
        <dbReference type="PROSITE" id="PS50262"/>
    </source>
</evidence>
<organism evidence="10 11">
    <name type="scientific">Oikopleura dioica</name>
    <name type="common">Tunicate</name>
    <dbReference type="NCBI Taxonomy" id="34765"/>
    <lineage>
        <taxon>Eukaryota</taxon>
        <taxon>Metazoa</taxon>
        <taxon>Chordata</taxon>
        <taxon>Tunicata</taxon>
        <taxon>Appendicularia</taxon>
        <taxon>Copelata</taxon>
        <taxon>Oikopleuridae</taxon>
        <taxon>Oikopleura</taxon>
    </lineage>
</organism>
<feature type="transmembrane region" description="Helical" evidence="8">
    <location>
        <begin position="208"/>
        <end position="234"/>
    </location>
</feature>
<feature type="domain" description="G-protein coupled receptors family 1 profile" evidence="9">
    <location>
        <begin position="42"/>
        <end position="309"/>
    </location>
</feature>
<evidence type="ECO:0000256" key="2">
    <source>
        <dbReference type="ARBA" id="ARBA00022692"/>
    </source>
</evidence>
<evidence type="ECO:0000256" key="3">
    <source>
        <dbReference type="ARBA" id="ARBA00022989"/>
    </source>
</evidence>
<dbReference type="InterPro" id="IPR000276">
    <property type="entry name" value="GPCR_Rhodpsn"/>
</dbReference>
<evidence type="ECO:0000256" key="8">
    <source>
        <dbReference type="SAM" id="Phobius"/>
    </source>
</evidence>
<dbReference type="CDD" id="cd14976">
    <property type="entry name" value="7tmA_RNL3R"/>
    <property type="match status" value="1"/>
</dbReference>
<dbReference type="EMBL" id="OU015568">
    <property type="protein sequence ID" value="CAG5086527.1"/>
    <property type="molecule type" value="Genomic_DNA"/>
</dbReference>
<evidence type="ECO:0000256" key="4">
    <source>
        <dbReference type="ARBA" id="ARBA00023040"/>
    </source>
</evidence>
<keyword evidence="7" id="KW-0807">Transducer</keyword>
<evidence type="ECO:0000313" key="10">
    <source>
        <dbReference type="EMBL" id="CAG5086527.1"/>
    </source>
</evidence>
<dbReference type="SMART" id="SM01381">
    <property type="entry name" value="7TM_GPCR_Srsx"/>
    <property type="match status" value="1"/>
</dbReference>
<dbReference type="SUPFAM" id="SSF81321">
    <property type="entry name" value="Family A G protein-coupled receptor-like"/>
    <property type="match status" value="1"/>
</dbReference>
<feature type="transmembrane region" description="Helical" evidence="8">
    <location>
        <begin position="144"/>
        <end position="165"/>
    </location>
</feature>
<reference evidence="10 11" key="1">
    <citation type="submission" date="2021-04" db="EMBL/GenBank/DDBJ databases">
        <authorList>
            <person name="Bliznina A."/>
        </authorList>
    </citation>
    <scope>NUCLEOTIDE SEQUENCE [LARGE SCALE GENOMIC DNA]</scope>
</reference>
<comment type="subcellular location">
    <subcellularLocation>
        <location evidence="1">Membrane</location>
    </subcellularLocation>
</comment>